<organism evidence="2 3">
    <name type="scientific">Ananas comosus</name>
    <name type="common">Pineapple</name>
    <name type="synonym">Ananas ananas</name>
    <dbReference type="NCBI Taxonomy" id="4615"/>
    <lineage>
        <taxon>Eukaryota</taxon>
        <taxon>Viridiplantae</taxon>
        <taxon>Streptophyta</taxon>
        <taxon>Embryophyta</taxon>
        <taxon>Tracheophyta</taxon>
        <taxon>Spermatophyta</taxon>
        <taxon>Magnoliopsida</taxon>
        <taxon>Liliopsida</taxon>
        <taxon>Poales</taxon>
        <taxon>Bromeliaceae</taxon>
        <taxon>Bromelioideae</taxon>
        <taxon>Ananas</taxon>
    </lineage>
</organism>
<gene>
    <name evidence="2" type="ORF">ACMD2_23191</name>
</gene>
<feature type="compositionally biased region" description="Polar residues" evidence="1">
    <location>
        <begin position="1"/>
        <end position="11"/>
    </location>
</feature>
<feature type="compositionally biased region" description="Low complexity" evidence="1">
    <location>
        <begin position="184"/>
        <end position="205"/>
    </location>
</feature>
<feature type="compositionally biased region" description="Basic and acidic residues" evidence="1">
    <location>
        <begin position="23"/>
        <end position="35"/>
    </location>
</feature>
<name>A0A199VKZ4_ANACO</name>
<feature type="compositionally biased region" description="Polar residues" evidence="1">
    <location>
        <begin position="109"/>
        <end position="130"/>
    </location>
</feature>
<comment type="caution">
    <text evidence="2">The sequence shown here is derived from an EMBL/GenBank/DDBJ whole genome shotgun (WGS) entry which is preliminary data.</text>
</comment>
<feature type="compositionally biased region" description="Low complexity" evidence="1">
    <location>
        <begin position="322"/>
        <end position="341"/>
    </location>
</feature>
<reference evidence="2 3" key="1">
    <citation type="journal article" date="2016" name="DNA Res.">
        <title>The draft genome of MD-2 pineapple using hybrid error correction of long reads.</title>
        <authorList>
            <person name="Redwan R.M."/>
            <person name="Saidin A."/>
            <person name="Kumar S.V."/>
        </authorList>
    </citation>
    <scope>NUCLEOTIDE SEQUENCE [LARGE SCALE GENOMIC DNA]</scope>
    <source>
        <strain evidence="3">cv. MD2</strain>
        <tissue evidence="2">Leaf</tissue>
    </source>
</reference>
<feature type="region of interest" description="Disordered" evidence="1">
    <location>
        <begin position="62"/>
        <end position="219"/>
    </location>
</feature>
<evidence type="ECO:0000313" key="3">
    <source>
        <dbReference type="Proteomes" id="UP000092600"/>
    </source>
</evidence>
<feature type="compositionally biased region" description="Basic and acidic residues" evidence="1">
    <location>
        <begin position="62"/>
        <end position="104"/>
    </location>
</feature>
<dbReference type="AlphaFoldDB" id="A0A199VKZ4"/>
<protein>
    <submittedName>
        <fullName evidence="2">Uncharacterized protein</fullName>
    </submittedName>
</protein>
<accession>A0A199VKZ4</accession>
<evidence type="ECO:0000313" key="2">
    <source>
        <dbReference type="EMBL" id="OAY77673.1"/>
    </source>
</evidence>
<feature type="compositionally biased region" description="Gly residues" evidence="1">
    <location>
        <begin position="401"/>
        <end position="414"/>
    </location>
</feature>
<feature type="compositionally biased region" description="Gly residues" evidence="1">
    <location>
        <begin position="361"/>
        <end position="376"/>
    </location>
</feature>
<feature type="region of interest" description="Disordered" evidence="1">
    <location>
        <begin position="308"/>
        <end position="414"/>
    </location>
</feature>
<feature type="compositionally biased region" description="Low complexity" evidence="1">
    <location>
        <begin position="389"/>
        <end position="400"/>
    </location>
</feature>
<feature type="region of interest" description="Disordered" evidence="1">
    <location>
        <begin position="1"/>
        <end position="38"/>
    </location>
</feature>
<feature type="compositionally biased region" description="Gly residues" evidence="1">
    <location>
        <begin position="167"/>
        <end position="183"/>
    </location>
</feature>
<dbReference type="Proteomes" id="UP000092600">
    <property type="component" value="Unassembled WGS sequence"/>
</dbReference>
<feature type="region of interest" description="Disordered" evidence="1">
    <location>
        <begin position="252"/>
        <end position="295"/>
    </location>
</feature>
<feature type="compositionally biased region" description="Basic and acidic residues" evidence="1">
    <location>
        <begin position="260"/>
        <end position="280"/>
    </location>
</feature>
<sequence length="414" mass="43441">MTMVTNQQGSATKHEATKHRRKGSEPKPRSFGEFRRKTHQNRLFDFRENYRIMDNQSRAIKRLDHANRELPRSTETRTDRSRCTGGRAHDSEHSGSLWEAREQPEGSAISAQSGKIAPNRTNRTLLIQSERSGKLGKPRTRNPLDKLHFGLGRSNLAPAGLRRHGGARGGQGRVRGSGGGSGGASLARTSSGSGSKEAAATAAAGELRDGGGGLQEVGGGRHKWLKMAAARGRGRTQLSAWARPGRPRLAEAATAAPRGGGDRWEGAPGHWESRRERSRAVAEQAEPVPTRARVPGVSAATTAAGELRDGGGRLQEAGGVPGVRPRAAAARGRSRTQLQLGLGLGGCSRPRRRRRRAGAAATGGKGCRGSVDGGGRVSRRRRRAGGCGNPARPGSAWAAAGGCGGAGDGGGRRG</sequence>
<proteinExistence type="predicted"/>
<evidence type="ECO:0000256" key="1">
    <source>
        <dbReference type="SAM" id="MobiDB-lite"/>
    </source>
</evidence>
<dbReference type="EMBL" id="LSRQ01001478">
    <property type="protein sequence ID" value="OAY77673.1"/>
    <property type="molecule type" value="Genomic_DNA"/>
</dbReference>